<dbReference type="Proteomes" id="UP000655225">
    <property type="component" value="Unassembled WGS sequence"/>
</dbReference>
<evidence type="ECO:0000256" key="3">
    <source>
        <dbReference type="ARBA" id="ARBA00013229"/>
    </source>
</evidence>
<dbReference type="PROSITE" id="PS00503">
    <property type="entry name" value="PECTINESTERASE_2"/>
    <property type="match status" value="1"/>
</dbReference>
<sequence>MQGCMISVSVGAAGYITAQGRSSLDDPIGFVLIGAVDCSLHDSGDSRVAYTVSVTQTGEGNFQTIQAAIDSIPEKVTIPLDKPCILLEGDGRRWTAITWDDHDQTNSSATFTSYPDNFVARDITFMNTYNHKAIIINDNSRTPAVSARIYGDKSSFHNCAFIGLQDTLWDATGRHYFNSCYIEGAVDFIFGSGQSIYENCEINVTAALLEPYVRGYITAQGRNSEDDPSGFVFRLGIIHGSGQAYLGRAYGAYSRVIFYGTTLSGVVASEGWDAWHYSGHEGNVLYAEASCNGAGANISQRVEWEKQLNLSELTELTSLSFIDQDGWLAKQP</sequence>
<dbReference type="AlphaFoldDB" id="A0A834YGL5"/>
<evidence type="ECO:0000313" key="12">
    <source>
        <dbReference type="EMBL" id="KAF8387650.1"/>
    </source>
</evidence>
<evidence type="ECO:0000256" key="8">
    <source>
        <dbReference type="ARBA" id="ARBA00057335"/>
    </source>
</evidence>
<protein>
    <recommendedName>
        <fullName evidence="3 10">Pectinesterase</fullName>
        <ecNumber evidence="3 10">3.1.1.11</ecNumber>
    </recommendedName>
</protein>
<dbReference type="InterPro" id="IPR012334">
    <property type="entry name" value="Pectin_lyas_fold"/>
</dbReference>
<proteinExistence type="inferred from homology"/>
<dbReference type="EC" id="3.1.1.11" evidence="3 10"/>
<comment type="pathway">
    <text evidence="1 10">Glycan metabolism; pectin degradation; 2-dehydro-3-deoxy-D-gluconate from pectin: step 1/5.</text>
</comment>
<dbReference type="InterPro" id="IPR000070">
    <property type="entry name" value="Pectinesterase_cat"/>
</dbReference>
<comment type="function">
    <text evidence="8">Acts in the modification of cell walls via demethylesterification of cell wall pectin.</text>
</comment>
<evidence type="ECO:0000256" key="1">
    <source>
        <dbReference type="ARBA" id="ARBA00005184"/>
    </source>
</evidence>
<organism evidence="12 13">
    <name type="scientific">Tetracentron sinense</name>
    <name type="common">Spur-leaf</name>
    <dbReference type="NCBI Taxonomy" id="13715"/>
    <lineage>
        <taxon>Eukaryota</taxon>
        <taxon>Viridiplantae</taxon>
        <taxon>Streptophyta</taxon>
        <taxon>Embryophyta</taxon>
        <taxon>Tracheophyta</taxon>
        <taxon>Spermatophyta</taxon>
        <taxon>Magnoliopsida</taxon>
        <taxon>Trochodendrales</taxon>
        <taxon>Trochodendraceae</taxon>
        <taxon>Tetracentron</taxon>
    </lineage>
</organism>
<dbReference type="EMBL" id="JABCRI010000020">
    <property type="protein sequence ID" value="KAF8387650.1"/>
    <property type="molecule type" value="Genomic_DNA"/>
</dbReference>
<comment type="similarity">
    <text evidence="2">Belongs to the pectinesterase family.</text>
</comment>
<reference evidence="12 13" key="1">
    <citation type="submission" date="2020-04" db="EMBL/GenBank/DDBJ databases">
        <title>Plant Genome Project.</title>
        <authorList>
            <person name="Zhang R.-G."/>
        </authorList>
    </citation>
    <scope>NUCLEOTIDE SEQUENCE [LARGE SCALE GENOMIC DNA]</scope>
    <source>
        <strain evidence="12">YNK0</strain>
        <tissue evidence="12">Leaf</tissue>
    </source>
</reference>
<evidence type="ECO:0000256" key="4">
    <source>
        <dbReference type="ARBA" id="ARBA00022801"/>
    </source>
</evidence>
<evidence type="ECO:0000256" key="10">
    <source>
        <dbReference type="RuleBase" id="RU000589"/>
    </source>
</evidence>
<dbReference type="PANTHER" id="PTHR31321">
    <property type="entry name" value="ACYL-COA THIOESTER HYDROLASE YBHC-RELATED"/>
    <property type="match status" value="1"/>
</dbReference>
<accession>A0A834YGL5</accession>
<keyword evidence="4 10" id="KW-0378">Hydrolase</keyword>
<evidence type="ECO:0000256" key="7">
    <source>
        <dbReference type="ARBA" id="ARBA00047928"/>
    </source>
</evidence>
<evidence type="ECO:0000256" key="2">
    <source>
        <dbReference type="ARBA" id="ARBA00008891"/>
    </source>
</evidence>
<name>A0A834YGL5_TETSI</name>
<dbReference type="PANTHER" id="PTHR31321:SF134">
    <property type="entry name" value="PECTINESTERASE"/>
    <property type="match status" value="1"/>
</dbReference>
<dbReference type="InterPro" id="IPR033131">
    <property type="entry name" value="Pectinesterase_Asp_AS"/>
</dbReference>
<evidence type="ECO:0000256" key="6">
    <source>
        <dbReference type="ARBA" id="ARBA00023180"/>
    </source>
</evidence>
<evidence type="ECO:0000313" key="13">
    <source>
        <dbReference type="Proteomes" id="UP000655225"/>
    </source>
</evidence>
<dbReference type="InterPro" id="IPR011050">
    <property type="entry name" value="Pectin_lyase_fold/virulence"/>
</dbReference>
<comment type="caution">
    <text evidence="12">The sequence shown here is derived from an EMBL/GenBank/DDBJ whole genome shotgun (WGS) entry which is preliminary data.</text>
</comment>
<feature type="active site" evidence="9">
    <location>
        <position position="187"/>
    </location>
</feature>
<keyword evidence="6" id="KW-0325">Glycoprotein</keyword>
<dbReference type="OMA" id="MPGLFIF"/>
<keyword evidence="5 10" id="KW-0063">Aspartyl esterase</keyword>
<comment type="catalytic activity">
    <reaction evidence="7 10">
        <text>[(1-&gt;4)-alpha-D-galacturonosyl methyl ester](n) + n H2O = [(1-&gt;4)-alpha-D-galacturonosyl](n) + n methanol + n H(+)</text>
        <dbReference type="Rhea" id="RHEA:22380"/>
        <dbReference type="Rhea" id="RHEA-COMP:14570"/>
        <dbReference type="Rhea" id="RHEA-COMP:14573"/>
        <dbReference type="ChEBI" id="CHEBI:15377"/>
        <dbReference type="ChEBI" id="CHEBI:15378"/>
        <dbReference type="ChEBI" id="CHEBI:17790"/>
        <dbReference type="ChEBI" id="CHEBI:140522"/>
        <dbReference type="ChEBI" id="CHEBI:140523"/>
        <dbReference type="EC" id="3.1.1.11"/>
    </reaction>
</comment>
<keyword evidence="13" id="KW-1185">Reference proteome</keyword>
<dbReference type="GO" id="GO:0045490">
    <property type="term" value="P:pectin catabolic process"/>
    <property type="evidence" value="ECO:0007669"/>
    <property type="project" value="UniProtKB-UniRule"/>
</dbReference>
<dbReference type="Pfam" id="PF01095">
    <property type="entry name" value="Pectinesterase"/>
    <property type="match status" value="1"/>
</dbReference>
<gene>
    <name evidence="12" type="ORF">HHK36_026304</name>
</gene>
<dbReference type="Gene3D" id="2.160.20.10">
    <property type="entry name" value="Single-stranded right-handed beta-helix, Pectin lyase-like"/>
    <property type="match status" value="1"/>
</dbReference>
<feature type="domain" description="Pectinesterase catalytic" evidence="11">
    <location>
        <begin position="73"/>
        <end position="324"/>
    </location>
</feature>
<dbReference type="UniPathway" id="UPA00545">
    <property type="reaction ID" value="UER00823"/>
</dbReference>
<evidence type="ECO:0000256" key="9">
    <source>
        <dbReference type="PROSITE-ProRule" id="PRU10040"/>
    </source>
</evidence>
<dbReference type="FunFam" id="2.160.20.10:FF:000013">
    <property type="entry name" value="Pectinesterase"/>
    <property type="match status" value="1"/>
</dbReference>
<dbReference type="GO" id="GO:0030599">
    <property type="term" value="F:pectinesterase activity"/>
    <property type="evidence" value="ECO:0007669"/>
    <property type="project" value="UniProtKB-UniRule"/>
</dbReference>
<evidence type="ECO:0000259" key="11">
    <source>
        <dbReference type="Pfam" id="PF01095"/>
    </source>
</evidence>
<dbReference type="SUPFAM" id="SSF51126">
    <property type="entry name" value="Pectin lyase-like"/>
    <property type="match status" value="1"/>
</dbReference>
<dbReference type="OrthoDB" id="2019149at2759"/>
<dbReference type="GO" id="GO:0042545">
    <property type="term" value="P:cell wall modification"/>
    <property type="evidence" value="ECO:0007669"/>
    <property type="project" value="UniProtKB-UniRule"/>
</dbReference>
<evidence type="ECO:0000256" key="5">
    <source>
        <dbReference type="ARBA" id="ARBA00023085"/>
    </source>
</evidence>